<sequence>MDLSRYFSDASGTGVLSTADDQGRVDAAIYARPHVMPDGTLAFVMRERLTYSNIKVNPHAAYLFIEAGGGYRGVRLFLKKVREDQDPELLAQMTRPSLSVEEDKDKGPKHLVYFSLEKSLPLVGGSW</sequence>
<evidence type="ECO:0000313" key="1">
    <source>
        <dbReference type="EMBL" id="KIH77437.1"/>
    </source>
</evidence>
<dbReference type="Proteomes" id="UP000035068">
    <property type="component" value="Unassembled WGS sequence"/>
</dbReference>
<name>A0A0C2HXE4_9BACT</name>
<organism evidence="1 2">
    <name type="scientific">Geoalkalibacter ferrihydriticus DSM 17813</name>
    <dbReference type="NCBI Taxonomy" id="1121915"/>
    <lineage>
        <taxon>Bacteria</taxon>
        <taxon>Pseudomonadati</taxon>
        <taxon>Thermodesulfobacteriota</taxon>
        <taxon>Desulfuromonadia</taxon>
        <taxon>Desulfuromonadales</taxon>
        <taxon>Geoalkalibacteraceae</taxon>
        <taxon>Geoalkalibacter</taxon>
    </lineage>
</organism>
<dbReference type="SUPFAM" id="SSF50475">
    <property type="entry name" value="FMN-binding split barrel"/>
    <property type="match status" value="1"/>
</dbReference>
<dbReference type="RefSeq" id="WP_040095431.1">
    <property type="nucleotide sequence ID" value="NZ_JWJD01000001.1"/>
</dbReference>
<proteinExistence type="predicted"/>
<accession>A0A0C2HXE4</accession>
<dbReference type="AlphaFoldDB" id="A0A0C2HXE4"/>
<dbReference type="EMBL" id="JWJD01000001">
    <property type="protein sequence ID" value="KIH77437.1"/>
    <property type="molecule type" value="Genomic_DNA"/>
</dbReference>
<protein>
    <submittedName>
        <fullName evidence="1">Pyridoxamine 5'-phosphate oxidase</fullName>
    </submittedName>
</protein>
<dbReference type="InterPro" id="IPR012349">
    <property type="entry name" value="Split_barrel_FMN-bd"/>
</dbReference>
<gene>
    <name evidence="1" type="ORF">GFER_01515</name>
</gene>
<reference evidence="1 2" key="1">
    <citation type="submission" date="2014-12" db="EMBL/GenBank/DDBJ databases">
        <title>Genomes of Geoalkalibacter ferrihydriticus and Geoalkalibacter subterraneus, two haloalkaliphilic metal-reducing members of the Geobacteraceae.</title>
        <authorList>
            <person name="Badalamenti J.P."/>
            <person name="Torres C.I."/>
            <person name="Krajmalnik-Brown R."/>
            <person name="Bond D.R."/>
        </authorList>
    </citation>
    <scope>NUCLEOTIDE SEQUENCE [LARGE SCALE GENOMIC DNA]</scope>
    <source>
        <strain evidence="1 2">DSM 17813</strain>
    </source>
</reference>
<dbReference type="Gene3D" id="2.30.110.10">
    <property type="entry name" value="Electron Transport, Fmn-binding Protein, Chain A"/>
    <property type="match status" value="1"/>
</dbReference>
<comment type="caution">
    <text evidence="1">The sequence shown here is derived from an EMBL/GenBank/DDBJ whole genome shotgun (WGS) entry which is preliminary data.</text>
</comment>
<keyword evidence="2" id="KW-1185">Reference proteome</keyword>
<evidence type="ECO:0000313" key="2">
    <source>
        <dbReference type="Proteomes" id="UP000035068"/>
    </source>
</evidence>